<evidence type="ECO:0000256" key="3">
    <source>
        <dbReference type="ARBA" id="ARBA00022989"/>
    </source>
</evidence>
<feature type="transmembrane region" description="Helical" evidence="6">
    <location>
        <begin position="243"/>
        <end position="266"/>
    </location>
</feature>
<feature type="transmembrane region" description="Helical" evidence="6">
    <location>
        <begin position="42"/>
        <end position="62"/>
    </location>
</feature>
<proteinExistence type="inferred from homology"/>
<protein>
    <recommendedName>
        <fullName evidence="7">Rhodopsin domain-containing protein</fullName>
    </recommendedName>
</protein>
<feature type="transmembrane region" description="Helical" evidence="6">
    <location>
        <begin position="165"/>
        <end position="188"/>
    </location>
</feature>
<keyword evidence="3 6" id="KW-1133">Transmembrane helix</keyword>
<evidence type="ECO:0000259" key="7">
    <source>
        <dbReference type="Pfam" id="PF20684"/>
    </source>
</evidence>
<name>A0ABR3DEU5_NEUIN</name>
<comment type="subcellular location">
    <subcellularLocation>
        <location evidence="1">Membrane</location>
        <topology evidence="1">Multi-pass membrane protein</topology>
    </subcellularLocation>
</comment>
<comment type="similarity">
    <text evidence="5">Belongs to the SAT4 family.</text>
</comment>
<evidence type="ECO:0000313" key="8">
    <source>
        <dbReference type="EMBL" id="KAL0471182.1"/>
    </source>
</evidence>
<organism evidence="8 9">
    <name type="scientific">Neurospora intermedia</name>
    <dbReference type="NCBI Taxonomy" id="5142"/>
    <lineage>
        <taxon>Eukaryota</taxon>
        <taxon>Fungi</taxon>
        <taxon>Dikarya</taxon>
        <taxon>Ascomycota</taxon>
        <taxon>Pezizomycotina</taxon>
        <taxon>Sordariomycetes</taxon>
        <taxon>Sordariomycetidae</taxon>
        <taxon>Sordariales</taxon>
        <taxon>Sordariaceae</taxon>
        <taxon>Neurospora</taxon>
    </lineage>
</organism>
<dbReference type="InterPro" id="IPR052337">
    <property type="entry name" value="SAT4-like"/>
</dbReference>
<accession>A0ABR3DEU5</accession>
<keyword evidence="2 6" id="KW-0812">Transmembrane</keyword>
<feature type="transmembrane region" description="Helical" evidence="6">
    <location>
        <begin position="200"/>
        <end position="218"/>
    </location>
</feature>
<evidence type="ECO:0000256" key="2">
    <source>
        <dbReference type="ARBA" id="ARBA00022692"/>
    </source>
</evidence>
<dbReference type="Pfam" id="PF20684">
    <property type="entry name" value="Fung_rhodopsin"/>
    <property type="match status" value="1"/>
</dbReference>
<evidence type="ECO:0000256" key="4">
    <source>
        <dbReference type="ARBA" id="ARBA00023136"/>
    </source>
</evidence>
<comment type="caution">
    <text evidence="8">The sequence shown here is derived from an EMBL/GenBank/DDBJ whole genome shotgun (WGS) entry which is preliminary data.</text>
</comment>
<evidence type="ECO:0000313" key="9">
    <source>
        <dbReference type="Proteomes" id="UP001451303"/>
    </source>
</evidence>
<dbReference type="PANTHER" id="PTHR33048">
    <property type="entry name" value="PTH11-LIKE INTEGRAL MEMBRANE PROTEIN (AFU_ORTHOLOGUE AFUA_5G11245)"/>
    <property type="match status" value="1"/>
</dbReference>
<dbReference type="InterPro" id="IPR049326">
    <property type="entry name" value="Rhodopsin_dom_fungi"/>
</dbReference>
<evidence type="ECO:0000256" key="6">
    <source>
        <dbReference type="SAM" id="Phobius"/>
    </source>
</evidence>
<feature type="transmembrane region" description="Helical" evidence="6">
    <location>
        <begin position="82"/>
        <end position="107"/>
    </location>
</feature>
<dbReference type="PANTHER" id="PTHR33048:SF92">
    <property type="entry name" value="INTEGRAL MEMBRANE PROTEIN"/>
    <property type="match status" value="1"/>
</dbReference>
<gene>
    <name evidence="8" type="ORF">QR685DRAFT_525675</name>
</gene>
<reference evidence="8 9" key="1">
    <citation type="submission" date="2023-09" db="EMBL/GenBank/DDBJ databases">
        <title>Multi-omics analysis of a traditional fermented food reveals byproduct-associated fungal strains for waste-to-food upcycling.</title>
        <authorList>
            <consortium name="Lawrence Berkeley National Laboratory"/>
            <person name="Rekdal V.M."/>
            <person name="Villalobos-Escobedo J.M."/>
            <person name="Rodriguez-Valeron N."/>
            <person name="Garcia M.O."/>
            <person name="Vasquez D.P."/>
            <person name="Damayanti I."/>
            <person name="Sorensen P.M."/>
            <person name="Baidoo E.E."/>
            <person name="De Carvalho A.C."/>
            <person name="Riley R."/>
            <person name="Lipzen A."/>
            <person name="He G."/>
            <person name="Yan M."/>
            <person name="Haridas S."/>
            <person name="Daum C."/>
            <person name="Yoshinaga Y."/>
            <person name="Ng V."/>
            <person name="Grigoriev I.V."/>
            <person name="Munk R."/>
            <person name="Nuraida L."/>
            <person name="Wijaya C.H."/>
            <person name="Morales P.-C."/>
            <person name="Keasling J.D."/>
        </authorList>
    </citation>
    <scope>NUCLEOTIDE SEQUENCE [LARGE SCALE GENOMIC DNA]</scope>
    <source>
        <strain evidence="8 9">FGSC 2613</strain>
    </source>
</reference>
<evidence type="ECO:0000256" key="1">
    <source>
        <dbReference type="ARBA" id="ARBA00004141"/>
    </source>
</evidence>
<feature type="domain" description="Rhodopsin" evidence="7">
    <location>
        <begin position="26"/>
        <end position="268"/>
    </location>
</feature>
<dbReference type="EMBL" id="JAVLET010000004">
    <property type="protein sequence ID" value="KAL0471182.1"/>
    <property type="molecule type" value="Genomic_DNA"/>
</dbReference>
<evidence type="ECO:0000256" key="5">
    <source>
        <dbReference type="ARBA" id="ARBA00038359"/>
    </source>
</evidence>
<feature type="transmembrane region" description="Helical" evidence="6">
    <location>
        <begin position="6"/>
        <end position="30"/>
    </location>
</feature>
<sequence length="383" mass="42248">MSKTMIPALFAATIPFLILSIVFAGLRFYCKRLKQAKFFVDDYLLIISWFLLFGQTVIILWSTQYGLGIPPAKLDMKKVPTLVAWTPTALFLALNAAGLSKLSFFITLIRVSSKRWQKIALWVVAIHSTILVVGTSVLGFVDCNFYRRKDPLHHDNCVPERVGKILALTVLMHGAIVEFCLSFVPAMLLWNLEMKRREKIGLICAMSLGFISSILAALKTKDHWKAVFGGTGMPNTYILGREAVFGITEVCMTIIAACIPFLRPLLHKFVDSKGRIEMPLALKNMAADSNGNSGMGHPHTRLGSSSTFTTTTMKHGGAREEDAVAILEAESVAEHDSLADTESNESGTIVRKTHVSVQYRPREVHEGECRGHCDVGVSGPGEH</sequence>
<feature type="transmembrane region" description="Helical" evidence="6">
    <location>
        <begin position="119"/>
        <end position="141"/>
    </location>
</feature>
<keyword evidence="4 6" id="KW-0472">Membrane</keyword>
<dbReference type="Proteomes" id="UP001451303">
    <property type="component" value="Unassembled WGS sequence"/>
</dbReference>
<keyword evidence="9" id="KW-1185">Reference proteome</keyword>